<dbReference type="EMBL" id="KN837065">
    <property type="protein sequence ID" value="KIK31381.1"/>
    <property type="molecule type" value="Genomic_DNA"/>
</dbReference>
<sequence>MDLLALQEGNAVACGDKKLSFQTHRPVPEGTRRKDPGWQFIRKCLEVLEPQAYLRRIRLEAALETGTVTTSQESESEPEMDRFLEQFKFTETWAAVSNPSP</sequence>
<protein>
    <submittedName>
        <fullName evidence="1">Uncharacterized protein</fullName>
    </submittedName>
</protein>
<evidence type="ECO:0000313" key="2">
    <source>
        <dbReference type="Proteomes" id="UP000054485"/>
    </source>
</evidence>
<accession>A0A0C9ZQ15</accession>
<gene>
    <name evidence="1" type="ORF">CY34DRAFT_19992</name>
</gene>
<name>A0A0C9ZQ15_9AGAM</name>
<dbReference type="Proteomes" id="UP000054485">
    <property type="component" value="Unassembled WGS sequence"/>
</dbReference>
<keyword evidence="2" id="KW-1185">Reference proteome</keyword>
<reference evidence="2" key="2">
    <citation type="submission" date="2015-01" db="EMBL/GenBank/DDBJ databases">
        <title>Evolutionary Origins and Diversification of the Mycorrhizal Mutualists.</title>
        <authorList>
            <consortium name="DOE Joint Genome Institute"/>
            <consortium name="Mycorrhizal Genomics Consortium"/>
            <person name="Kohler A."/>
            <person name="Kuo A."/>
            <person name="Nagy L.G."/>
            <person name="Floudas D."/>
            <person name="Copeland A."/>
            <person name="Barry K.W."/>
            <person name="Cichocki N."/>
            <person name="Veneault-Fourrey C."/>
            <person name="LaButti K."/>
            <person name="Lindquist E.A."/>
            <person name="Lipzen A."/>
            <person name="Lundell T."/>
            <person name="Morin E."/>
            <person name="Murat C."/>
            <person name="Riley R."/>
            <person name="Ohm R."/>
            <person name="Sun H."/>
            <person name="Tunlid A."/>
            <person name="Henrissat B."/>
            <person name="Grigoriev I.V."/>
            <person name="Hibbett D.S."/>
            <person name="Martin F."/>
        </authorList>
    </citation>
    <scope>NUCLEOTIDE SEQUENCE [LARGE SCALE GENOMIC DNA]</scope>
    <source>
        <strain evidence="2">UH-Slu-Lm8-n1</strain>
    </source>
</reference>
<dbReference type="HOGENOM" id="CLU_2293545_0_0_1"/>
<proteinExistence type="predicted"/>
<dbReference type="InParanoid" id="A0A0C9ZQ15"/>
<dbReference type="AlphaFoldDB" id="A0A0C9ZQ15"/>
<evidence type="ECO:0000313" key="1">
    <source>
        <dbReference type="EMBL" id="KIK31381.1"/>
    </source>
</evidence>
<reference evidence="1 2" key="1">
    <citation type="submission" date="2014-04" db="EMBL/GenBank/DDBJ databases">
        <authorList>
            <consortium name="DOE Joint Genome Institute"/>
            <person name="Kuo A."/>
            <person name="Ruytinx J."/>
            <person name="Rineau F."/>
            <person name="Colpaert J."/>
            <person name="Kohler A."/>
            <person name="Nagy L.G."/>
            <person name="Floudas D."/>
            <person name="Copeland A."/>
            <person name="Barry K.W."/>
            <person name="Cichocki N."/>
            <person name="Veneault-Fourrey C."/>
            <person name="LaButti K."/>
            <person name="Lindquist E.A."/>
            <person name="Lipzen A."/>
            <person name="Lundell T."/>
            <person name="Morin E."/>
            <person name="Murat C."/>
            <person name="Sun H."/>
            <person name="Tunlid A."/>
            <person name="Henrissat B."/>
            <person name="Grigoriev I.V."/>
            <person name="Hibbett D.S."/>
            <person name="Martin F."/>
            <person name="Nordberg H.P."/>
            <person name="Cantor M.N."/>
            <person name="Hua S.X."/>
        </authorList>
    </citation>
    <scope>NUCLEOTIDE SEQUENCE [LARGE SCALE GENOMIC DNA]</scope>
    <source>
        <strain evidence="1 2">UH-Slu-Lm8-n1</strain>
    </source>
</reference>
<organism evidence="1 2">
    <name type="scientific">Suillus luteus UH-Slu-Lm8-n1</name>
    <dbReference type="NCBI Taxonomy" id="930992"/>
    <lineage>
        <taxon>Eukaryota</taxon>
        <taxon>Fungi</taxon>
        <taxon>Dikarya</taxon>
        <taxon>Basidiomycota</taxon>
        <taxon>Agaricomycotina</taxon>
        <taxon>Agaricomycetes</taxon>
        <taxon>Agaricomycetidae</taxon>
        <taxon>Boletales</taxon>
        <taxon>Suillineae</taxon>
        <taxon>Suillaceae</taxon>
        <taxon>Suillus</taxon>
    </lineage>
</organism>